<accession>A0A142KBH5</accession>
<dbReference type="Proteomes" id="UP000223856">
    <property type="component" value="Segment"/>
</dbReference>
<evidence type="ECO:0000313" key="2">
    <source>
        <dbReference type="Proteomes" id="UP000223856"/>
    </source>
</evidence>
<proteinExistence type="predicted"/>
<evidence type="ECO:0000313" key="1">
    <source>
        <dbReference type="EMBL" id="AMS03458.1"/>
    </source>
</evidence>
<dbReference type="EMBL" id="KU963258">
    <property type="protein sequence ID" value="AMS03458.1"/>
    <property type="molecule type" value="Genomic_DNA"/>
</dbReference>
<dbReference type="RefSeq" id="YP_009603339.1">
    <property type="nucleotide sequence ID" value="NC_041950.1"/>
</dbReference>
<dbReference type="KEGG" id="vg:40079219"/>
<name>A0A142KBH5_9CAUD</name>
<dbReference type="GeneID" id="40079219"/>
<reference evidence="1 2" key="1">
    <citation type="submission" date="2016-03" db="EMBL/GenBank/DDBJ databases">
        <authorList>
            <person name="Green D.E."/>
            <person name="Kennedy B.V."/>
            <person name="Kocak B.Z."/>
            <person name="Moretti M.L."/>
            <person name="Onelangsy F.L."/>
            <person name="Mezghani N.A."/>
            <person name="Thompson P.K."/>
            <person name="Ulbrich M.C."/>
            <person name="Furbee E.C."/>
            <person name="Grubb S.R."/>
            <person name="Warner M.H."/>
            <person name="Montgomery M.T."/>
            <person name="Garlena R.A."/>
            <person name="Russell D.A."/>
            <person name="Pope W.H."/>
            <person name="Jacobs-Sera D."/>
            <person name="Hendrix R.W."/>
            <person name="Hatfull G.F."/>
        </authorList>
    </citation>
    <scope>NUCLEOTIDE SEQUENCE [LARGE SCALE GENOMIC DNA]</scope>
</reference>
<keyword evidence="2" id="KW-1185">Reference proteome</keyword>
<organism evidence="1 2">
    <name type="scientific">Gordonia phage Katyusha</name>
    <dbReference type="NCBI Taxonomy" id="1821555"/>
    <lineage>
        <taxon>Viruses</taxon>
        <taxon>Duplodnaviria</taxon>
        <taxon>Heunggongvirae</taxon>
        <taxon>Uroviricota</taxon>
        <taxon>Caudoviricetes</taxon>
        <taxon>Demosthenesvirus</taxon>
        <taxon>Demosthenesvirus katyusha</taxon>
    </lineage>
</organism>
<protein>
    <submittedName>
        <fullName evidence="1">Uncharacterized protein</fullName>
    </submittedName>
</protein>
<gene>
    <name evidence="1" type="primary">65</name>
    <name evidence="1" type="ORF">SEA_KATYUSHA_65</name>
</gene>
<sequence>MTSSDKFGIQDHIPGVEVVDFRYLVTEKFLDTHLELNTQMLGMRAEHNKQYFDFKITSARLDDYGNKVRWTFDFSNEPGIRIQMDIRAGLGLTMSNMPDIPYINLITQCRGDHLQDKSKECYSLPHHRATTQTYADLNLLPYIASWFQPAPVVFKGPIFNAGEVILHFELIIVPSMVDRDESIHTSMVDIFCMGEYKFGGLVMPAIIPVCSDVDLFTVTHDQIAGMLMDAGIGFAEVTGADRTRQCSSCARPLAALKNDIDSLLLVTKHQCLNCVVNNNDALKSRRTFPSTISEPL</sequence>